<evidence type="ECO:0000313" key="3">
    <source>
        <dbReference type="Proteomes" id="UP000248326"/>
    </source>
</evidence>
<evidence type="ECO:0000256" key="1">
    <source>
        <dbReference type="SAM" id="SignalP"/>
    </source>
</evidence>
<feature type="chain" id="PRO_5016240965" description="Tetratricopeptide repeat protein" evidence="1">
    <location>
        <begin position="19"/>
        <end position="376"/>
    </location>
</feature>
<keyword evidence="1" id="KW-0732">Signal</keyword>
<dbReference type="AlphaFoldDB" id="A0A318SBH4"/>
<dbReference type="EMBL" id="QJSX01000005">
    <property type="protein sequence ID" value="PYE54551.1"/>
    <property type="molecule type" value="Genomic_DNA"/>
</dbReference>
<dbReference type="Proteomes" id="UP000248326">
    <property type="component" value="Unassembled WGS sequence"/>
</dbReference>
<dbReference type="RefSeq" id="WP_110886316.1">
    <property type="nucleotide sequence ID" value="NZ_QJSX01000005.1"/>
</dbReference>
<evidence type="ECO:0000313" key="2">
    <source>
        <dbReference type="EMBL" id="PYE54551.1"/>
    </source>
</evidence>
<sequence>MKRTWPLALLTLTLVVGALERGGFAQVAAVEGRVTALGTSADEAYAYGTPAFARLVRESYEGAKDANLVDFDVWLERAYASTRAAKLPGREQLSLRAALATRKAELNTASGEEERTRLQRDTAAWLHKAIKAMIPRFSLERGFEFANAVRLGERQCLLQSVLISGLMQSMDLNAGTAMVWRNDKGVETNLGHVTAVVRLANGRALLVDASDPQPFTRHQGLLLRVRNGSGFAYRFVRARYGEDDEIRSYQDVETNRSVAVKDARLLAYDYVRSQFDYYRGERAPSGFMGKSTKAGLAVSEGYLTRATKLSADNPLAALVLGHVYREEGQEAKARAQYERAWHLYEAEGHVPPSAEAALRWAKSAKVPAHTSVDGKP</sequence>
<dbReference type="Gene3D" id="1.25.40.10">
    <property type="entry name" value="Tetratricopeptide repeat domain"/>
    <property type="match status" value="1"/>
</dbReference>
<name>A0A318SBH4_9DEIO</name>
<organism evidence="2 3">
    <name type="scientific">Deinococcus yavapaiensis KR-236</name>
    <dbReference type="NCBI Taxonomy" id="694435"/>
    <lineage>
        <taxon>Bacteria</taxon>
        <taxon>Thermotogati</taxon>
        <taxon>Deinococcota</taxon>
        <taxon>Deinococci</taxon>
        <taxon>Deinococcales</taxon>
        <taxon>Deinococcaceae</taxon>
        <taxon>Deinococcus</taxon>
    </lineage>
</organism>
<evidence type="ECO:0008006" key="4">
    <source>
        <dbReference type="Google" id="ProtNLM"/>
    </source>
</evidence>
<comment type="caution">
    <text evidence="2">The sequence shown here is derived from an EMBL/GenBank/DDBJ whole genome shotgun (WGS) entry which is preliminary data.</text>
</comment>
<reference evidence="2 3" key="1">
    <citation type="submission" date="2018-06" db="EMBL/GenBank/DDBJ databases">
        <title>Genomic Encyclopedia of Type Strains, Phase IV (KMG-IV): sequencing the most valuable type-strain genomes for metagenomic binning, comparative biology and taxonomic classification.</title>
        <authorList>
            <person name="Goeker M."/>
        </authorList>
    </citation>
    <scope>NUCLEOTIDE SEQUENCE [LARGE SCALE GENOMIC DNA]</scope>
    <source>
        <strain evidence="2 3">DSM 18048</strain>
    </source>
</reference>
<gene>
    <name evidence="2" type="ORF">DES52_105189</name>
</gene>
<proteinExistence type="predicted"/>
<feature type="signal peptide" evidence="1">
    <location>
        <begin position="1"/>
        <end position="18"/>
    </location>
</feature>
<protein>
    <recommendedName>
        <fullName evidence="4">Tetratricopeptide repeat protein</fullName>
    </recommendedName>
</protein>
<dbReference type="OrthoDB" id="58636at2"/>
<accession>A0A318SBH4</accession>
<dbReference type="SUPFAM" id="SSF48452">
    <property type="entry name" value="TPR-like"/>
    <property type="match status" value="1"/>
</dbReference>
<keyword evidence="3" id="KW-1185">Reference proteome</keyword>
<dbReference type="InterPro" id="IPR011990">
    <property type="entry name" value="TPR-like_helical_dom_sf"/>
</dbReference>